<evidence type="ECO:0000259" key="2">
    <source>
        <dbReference type="Pfam" id="PF08327"/>
    </source>
</evidence>
<dbReference type="OrthoDB" id="118413at2"/>
<comment type="caution">
    <text evidence="3">The sequence shown here is derived from an EMBL/GenBank/DDBJ whole genome shotgun (WGS) entry which is preliminary data.</text>
</comment>
<dbReference type="Gene3D" id="3.30.530.20">
    <property type="match status" value="1"/>
</dbReference>
<keyword evidence="4" id="KW-1185">Reference proteome</keyword>
<dbReference type="InterPro" id="IPR023393">
    <property type="entry name" value="START-like_dom_sf"/>
</dbReference>
<proteinExistence type="inferred from homology"/>
<organism evidence="3 4">
    <name type="scientific">Virgibacillus profundi</name>
    <dbReference type="NCBI Taxonomy" id="2024555"/>
    <lineage>
        <taxon>Bacteria</taxon>
        <taxon>Bacillati</taxon>
        <taxon>Bacillota</taxon>
        <taxon>Bacilli</taxon>
        <taxon>Bacillales</taxon>
        <taxon>Bacillaceae</taxon>
        <taxon>Virgibacillus</taxon>
    </lineage>
</organism>
<dbReference type="AlphaFoldDB" id="A0A2A2ICI9"/>
<name>A0A2A2ICI9_9BACI</name>
<dbReference type="InterPro" id="IPR013538">
    <property type="entry name" value="ASHA1/2-like_C"/>
</dbReference>
<accession>A0A2A2ICI9</accession>
<evidence type="ECO:0000256" key="1">
    <source>
        <dbReference type="ARBA" id="ARBA00006817"/>
    </source>
</evidence>
<dbReference type="RefSeq" id="WP_095655549.1">
    <property type="nucleotide sequence ID" value="NZ_NPOA01000007.1"/>
</dbReference>
<dbReference type="SUPFAM" id="SSF55961">
    <property type="entry name" value="Bet v1-like"/>
    <property type="match status" value="1"/>
</dbReference>
<reference evidence="3 4" key="1">
    <citation type="submission" date="2017-08" db="EMBL/GenBank/DDBJ databases">
        <title>Virgibacillus indicus sp. nov. and Virgibacillus profoundi sp. nov, two moderately halophilic bacteria isolated from marine sediment by using the Microfluidic Streak Plate.</title>
        <authorList>
            <person name="Xu B."/>
            <person name="Hu B."/>
            <person name="Wang J."/>
            <person name="Zhu Y."/>
            <person name="Huang L."/>
            <person name="Du W."/>
            <person name="Huang Y."/>
        </authorList>
    </citation>
    <scope>NUCLEOTIDE SEQUENCE [LARGE SCALE GENOMIC DNA]</scope>
    <source>
        <strain evidence="3 4">IO3-P3-H5</strain>
    </source>
</reference>
<protein>
    <recommendedName>
        <fullName evidence="2">Activator of Hsp90 ATPase homologue 1/2-like C-terminal domain-containing protein</fullName>
    </recommendedName>
</protein>
<evidence type="ECO:0000313" key="4">
    <source>
        <dbReference type="Proteomes" id="UP000218887"/>
    </source>
</evidence>
<sequence>MLTRVEVTCTFNASRELVFKAFTESEHLKNWWGPKGWMFNVSNSDEMWVKFVYNEILPPEKIV</sequence>
<feature type="domain" description="Activator of Hsp90 ATPase homologue 1/2-like C-terminal" evidence="2">
    <location>
        <begin position="12"/>
        <end position="63"/>
    </location>
</feature>
<dbReference type="Pfam" id="PF08327">
    <property type="entry name" value="AHSA1"/>
    <property type="match status" value="1"/>
</dbReference>
<evidence type="ECO:0000313" key="3">
    <source>
        <dbReference type="EMBL" id="PAV29347.1"/>
    </source>
</evidence>
<dbReference type="Proteomes" id="UP000218887">
    <property type="component" value="Unassembled WGS sequence"/>
</dbReference>
<gene>
    <name evidence="3" type="ORF">CIL05_10755</name>
</gene>
<dbReference type="EMBL" id="NPOA01000007">
    <property type="protein sequence ID" value="PAV29347.1"/>
    <property type="molecule type" value="Genomic_DNA"/>
</dbReference>
<comment type="similarity">
    <text evidence="1">Belongs to the AHA1 family.</text>
</comment>